<keyword evidence="3" id="KW-1185">Reference proteome</keyword>
<comment type="caution">
    <text evidence="2">The sequence shown here is derived from an EMBL/GenBank/DDBJ whole genome shotgun (WGS) entry which is preliminary data.</text>
</comment>
<evidence type="ECO:0000256" key="1">
    <source>
        <dbReference type="SAM" id="SignalP"/>
    </source>
</evidence>
<keyword evidence="1" id="KW-0732">Signal</keyword>
<organism evidence="2 3">
    <name type="scientific">Ridgeia piscesae</name>
    <name type="common">Tubeworm</name>
    <dbReference type="NCBI Taxonomy" id="27915"/>
    <lineage>
        <taxon>Eukaryota</taxon>
        <taxon>Metazoa</taxon>
        <taxon>Spiralia</taxon>
        <taxon>Lophotrochozoa</taxon>
        <taxon>Annelida</taxon>
        <taxon>Polychaeta</taxon>
        <taxon>Sedentaria</taxon>
        <taxon>Canalipalpata</taxon>
        <taxon>Sabellida</taxon>
        <taxon>Siboglinidae</taxon>
        <taxon>Ridgeia</taxon>
    </lineage>
</organism>
<dbReference type="AlphaFoldDB" id="A0AAD9UDA2"/>
<feature type="chain" id="PRO_5042148130" evidence="1">
    <location>
        <begin position="21"/>
        <end position="62"/>
    </location>
</feature>
<protein>
    <submittedName>
        <fullName evidence="2">Uncharacterized protein</fullName>
    </submittedName>
</protein>
<name>A0AAD9UDA2_RIDPI</name>
<evidence type="ECO:0000313" key="2">
    <source>
        <dbReference type="EMBL" id="KAK2185075.1"/>
    </source>
</evidence>
<proteinExistence type="predicted"/>
<dbReference type="Proteomes" id="UP001209878">
    <property type="component" value="Unassembled WGS sequence"/>
</dbReference>
<sequence>MWCIPLQLCVVHSTTATCGAFHSSDVWCTLLQLYVVHSMAAMCGVVHCSYMCNALSTGGIIL</sequence>
<evidence type="ECO:0000313" key="3">
    <source>
        <dbReference type="Proteomes" id="UP001209878"/>
    </source>
</evidence>
<reference evidence="2" key="1">
    <citation type="journal article" date="2023" name="Mol. Biol. Evol.">
        <title>Third-Generation Sequencing Reveals the Adaptive Role of the Epigenome in Three Deep-Sea Polychaetes.</title>
        <authorList>
            <person name="Perez M."/>
            <person name="Aroh O."/>
            <person name="Sun Y."/>
            <person name="Lan Y."/>
            <person name="Juniper S.K."/>
            <person name="Young C.R."/>
            <person name="Angers B."/>
            <person name="Qian P.Y."/>
        </authorList>
    </citation>
    <scope>NUCLEOTIDE SEQUENCE</scope>
    <source>
        <strain evidence="2">R07B-5</strain>
    </source>
</reference>
<gene>
    <name evidence="2" type="ORF">NP493_246g01018</name>
</gene>
<dbReference type="EMBL" id="JAODUO010000245">
    <property type="protein sequence ID" value="KAK2185075.1"/>
    <property type="molecule type" value="Genomic_DNA"/>
</dbReference>
<feature type="signal peptide" evidence="1">
    <location>
        <begin position="1"/>
        <end position="20"/>
    </location>
</feature>
<accession>A0AAD9UDA2</accession>